<feature type="compositionally biased region" description="Basic and acidic residues" evidence="1">
    <location>
        <begin position="91"/>
        <end position="101"/>
    </location>
</feature>
<protein>
    <submittedName>
        <fullName evidence="2">Uncharacterized protein</fullName>
    </submittedName>
</protein>
<dbReference type="RefSeq" id="XP_045271827.1">
    <property type="nucleotide sequence ID" value="XM_045416007.1"/>
</dbReference>
<gene>
    <name evidence="2" type="ORF">BDCG_00499</name>
</gene>
<evidence type="ECO:0000313" key="2">
    <source>
        <dbReference type="EMBL" id="EEQ83694.2"/>
    </source>
</evidence>
<organism evidence="2 3">
    <name type="scientific">Ajellomyces dermatitidis (strain ER-3 / ATCC MYA-2586)</name>
    <name type="common">Blastomyces dermatitidis</name>
    <dbReference type="NCBI Taxonomy" id="559297"/>
    <lineage>
        <taxon>Eukaryota</taxon>
        <taxon>Fungi</taxon>
        <taxon>Dikarya</taxon>
        <taxon>Ascomycota</taxon>
        <taxon>Pezizomycotina</taxon>
        <taxon>Eurotiomycetes</taxon>
        <taxon>Eurotiomycetidae</taxon>
        <taxon>Onygenales</taxon>
        <taxon>Ajellomycetaceae</taxon>
        <taxon>Blastomyces</taxon>
    </lineage>
</organism>
<name>A0ABP2ELH0_AJEDR</name>
<accession>A0ABP2ELH0</accession>
<evidence type="ECO:0000256" key="1">
    <source>
        <dbReference type="SAM" id="MobiDB-lite"/>
    </source>
</evidence>
<proteinExistence type="predicted"/>
<sequence>MTLSLFSLLESRVDPAAHESAHLEDLEQSFRIKERTIPPLRNVLLKRKIHPNNTTISNPDEDVRDLQHRTTGGRVRARSPYAEPDYISSHGKGEQLTEKNVTKGMRIR</sequence>
<feature type="region of interest" description="Disordered" evidence="1">
    <location>
        <begin position="51"/>
        <end position="108"/>
    </location>
</feature>
<keyword evidence="3" id="KW-1185">Reference proteome</keyword>
<evidence type="ECO:0000313" key="3">
    <source>
        <dbReference type="Proteomes" id="UP000002039"/>
    </source>
</evidence>
<reference evidence="3" key="1">
    <citation type="journal article" date="2015" name="PLoS Genet.">
        <title>The dynamic genome and transcriptome of the human fungal pathogen Blastomyces and close relative Emmonsia.</title>
        <authorList>
            <person name="Munoz J.F."/>
            <person name="Gauthier G.M."/>
            <person name="Desjardins C.A."/>
            <person name="Gallo J.E."/>
            <person name="Holder J."/>
            <person name="Sullivan T.D."/>
            <person name="Marty A.J."/>
            <person name="Carmen J.C."/>
            <person name="Chen Z."/>
            <person name="Ding L."/>
            <person name="Gujja S."/>
            <person name="Magrini V."/>
            <person name="Misas E."/>
            <person name="Mitreva M."/>
            <person name="Priest M."/>
            <person name="Saif S."/>
            <person name="Whiston E.A."/>
            <person name="Young S."/>
            <person name="Zeng Q."/>
            <person name="Goldman W.E."/>
            <person name="Mardis E.R."/>
            <person name="Taylor J.W."/>
            <person name="McEwen J.G."/>
            <person name="Clay O.K."/>
            <person name="Klein B.S."/>
            <person name="Cuomo C.A."/>
        </authorList>
    </citation>
    <scope>NUCLEOTIDE SEQUENCE [LARGE SCALE GENOMIC DNA]</scope>
    <source>
        <strain evidence="3">ER-3 / ATCC MYA-2586</strain>
    </source>
</reference>
<dbReference type="Proteomes" id="UP000002039">
    <property type="component" value="Unassembled WGS sequence"/>
</dbReference>
<dbReference type="GeneID" id="69023250"/>
<dbReference type="EMBL" id="EQ999973">
    <property type="protein sequence ID" value="EEQ83694.2"/>
    <property type="molecule type" value="Genomic_DNA"/>
</dbReference>